<organism evidence="2 3">
    <name type="scientific">Trypanosoma brucei gambiense (strain MHOM/CI/86/DAL972)</name>
    <dbReference type="NCBI Taxonomy" id="679716"/>
    <lineage>
        <taxon>Eukaryota</taxon>
        <taxon>Discoba</taxon>
        <taxon>Euglenozoa</taxon>
        <taxon>Kinetoplastea</taxon>
        <taxon>Metakinetoplastina</taxon>
        <taxon>Trypanosomatida</taxon>
        <taxon>Trypanosomatidae</taxon>
        <taxon>Trypanosoma</taxon>
    </lineage>
</organism>
<name>C9ZTT7_TRYB9</name>
<feature type="transmembrane region" description="Helical" evidence="1">
    <location>
        <begin position="110"/>
        <end position="130"/>
    </location>
</feature>
<keyword evidence="1" id="KW-0472">Membrane</keyword>
<proteinExistence type="predicted"/>
<evidence type="ECO:0000313" key="3">
    <source>
        <dbReference type="Proteomes" id="UP000002316"/>
    </source>
</evidence>
<reference evidence="3" key="1">
    <citation type="journal article" date="2010" name="PLoS Negl. Trop. Dis.">
        <title>The genome sequence of Trypanosoma brucei gambiense, causative agent of chronic human african trypanosomiasis.</title>
        <authorList>
            <person name="Jackson A.P."/>
            <person name="Sanders M."/>
            <person name="Berry A."/>
            <person name="McQuillan J."/>
            <person name="Aslett M.A."/>
            <person name="Quail M.A."/>
            <person name="Chukualim B."/>
            <person name="Capewell P."/>
            <person name="MacLeod A."/>
            <person name="Melville S.E."/>
            <person name="Gibson W."/>
            <person name="Barry J.D."/>
            <person name="Berriman M."/>
            <person name="Hertz-Fowler C."/>
        </authorList>
    </citation>
    <scope>NUCLEOTIDE SEQUENCE [LARGE SCALE GENOMIC DNA]</scope>
    <source>
        <strain evidence="3">MHOM/CI/86/DAL972</strain>
    </source>
</reference>
<dbReference type="EMBL" id="FN554970">
    <property type="protein sequence ID" value="CBH12823.1"/>
    <property type="molecule type" value="Genomic_DNA"/>
</dbReference>
<feature type="transmembrane region" description="Helical" evidence="1">
    <location>
        <begin position="20"/>
        <end position="38"/>
    </location>
</feature>
<accession>C9ZTT7</accession>
<dbReference type="KEGG" id="tbg:TbgDal_VII7135"/>
<evidence type="ECO:0000256" key="1">
    <source>
        <dbReference type="SAM" id="Phobius"/>
    </source>
</evidence>
<evidence type="ECO:0000313" key="2">
    <source>
        <dbReference type="EMBL" id="CBH12823.1"/>
    </source>
</evidence>
<sequence>MREEGKKKKDVTHKRRDLRIYIYILICTFALTDWWIGMKAKGTNEYLTSSAFCIFRKHTYHGIDVFLFHYIFLHSWLYNVPPPLPKKPHILKRNCALSLSLSLTHTPPSLLLPSFLSFFFSLSFLLSFPLPLPLIPPSPSPPPSTIPLGMKQNT</sequence>
<dbReference type="AlphaFoldDB" id="C9ZTT7"/>
<protein>
    <submittedName>
        <fullName evidence="2">Uncharacterized protein</fullName>
    </submittedName>
</protein>
<feature type="transmembrane region" description="Helical" evidence="1">
    <location>
        <begin position="58"/>
        <end position="78"/>
    </location>
</feature>
<keyword evidence="1" id="KW-0812">Transmembrane</keyword>
<keyword evidence="1" id="KW-1133">Transmembrane helix</keyword>
<dbReference type="RefSeq" id="XP_011775102.1">
    <property type="nucleotide sequence ID" value="XM_011776800.1"/>
</dbReference>
<gene>
    <name evidence="2" type="ORF">TbgDal_VII7135</name>
</gene>
<dbReference type="Proteomes" id="UP000002316">
    <property type="component" value="Chromosome 7"/>
</dbReference>
<dbReference type="GeneID" id="23862998"/>